<keyword evidence="1" id="KW-0479">Metal-binding</keyword>
<dbReference type="InterPro" id="IPR000917">
    <property type="entry name" value="Sulfatase_N"/>
</dbReference>
<dbReference type="GO" id="GO:0046872">
    <property type="term" value="F:metal ion binding"/>
    <property type="evidence" value="ECO:0007669"/>
    <property type="project" value="UniProtKB-KW"/>
</dbReference>
<dbReference type="InterPro" id="IPR017850">
    <property type="entry name" value="Alkaline_phosphatase_core_sf"/>
</dbReference>
<dbReference type="PANTHER" id="PTHR45953:SF1">
    <property type="entry name" value="IDURONATE 2-SULFATASE"/>
    <property type="match status" value="1"/>
</dbReference>
<dbReference type="OrthoDB" id="9762324at2"/>
<dbReference type="Proteomes" id="UP000295008">
    <property type="component" value="Unassembled WGS sequence"/>
</dbReference>
<dbReference type="AlphaFoldDB" id="A0A4R1SAJ9"/>
<keyword evidence="2" id="KW-0378">Hydrolase</keyword>
<evidence type="ECO:0000313" key="5">
    <source>
        <dbReference type="Proteomes" id="UP000295008"/>
    </source>
</evidence>
<evidence type="ECO:0000259" key="3">
    <source>
        <dbReference type="Pfam" id="PF00884"/>
    </source>
</evidence>
<dbReference type="RefSeq" id="WP_132012711.1">
    <property type="nucleotide sequence ID" value="NZ_SLUN01000002.1"/>
</dbReference>
<dbReference type="EMBL" id="SLUN01000002">
    <property type="protein sequence ID" value="TCL76543.1"/>
    <property type="molecule type" value="Genomic_DNA"/>
</dbReference>
<evidence type="ECO:0000256" key="1">
    <source>
        <dbReference type="ARBA" id="ARBA00022723"/>
    </source>
</evidence>
<feature type="domain" description="Sulfatase N-terminal" evidence="3">
    <location>
        <begin position="4"/>
        <end position="327"/>
    </location>
</feature>
<keyword evidence="5" id="KW-1185">Reference proteome</keyword>
<comment type="caution">
    <text evidence="4">The sequence shown here is derived from an EMBL/GenBank/DDBJ whole genome shotgun (WGS) entry which is preliminary data.</text>
</comment>
<proteinExistence type="predicted"/>
<gene>
    <name evidence="4" type="ORF">EDC14_1002302</name>
</gene>
<dbReference type="Pfam" id="PF00884">
    <property type="entry name" value="Sulfatase"/>
    <property type="match status" value="1"/>
</dbReference>
<accession>A0A4R1SAJ9</accession>
<organism evidence="4 5">
    <name type="scientific">Hydrogenispora ethanolica</name>
    <dbReference type="NCBI Taxonomy" id="1082276"/>
    <lineage>
        <taxon>Bacteria</taxon>
        <taxon>Bacillati</taxon>
        <taxon>Bacillota</taxon>
        <taxon>Hydrogenispora</taxon>
    </lineage>
</organism>
<dbReference type="Gene3D" id="3.40.720.10">
    <property type="entry name" value="Alkaline Phosphatase, subunit A"/>
    <property type="match status" value="1"/>
</dbReference>
<dbReference type="PANTHER" id="PTHR45953">
    <property type="entry name" value="IDURONATE 2-SULFATASE"/>
    <property type="match status" value="1"/>
</dbReference>
<name>A0A4R1SAJ9_HYDET</name>
<reference evidence="4 5" key="1">
    <citation type="submission" date="2019-03" db="EMBL/GenBank/DDBJ databases">
        <title>Genomic Encyclopedia of Type Strains, Phase IV (KMG-IV): sequencing the most valuable type-strain genomes for metagenomic binning, comparative biology and taxonomic classification.</title>
        <authorList>
            <person name="Goeker M."/>
        </authorList>
    </citation>
    <scope>NUCLEOTIDE SEQUENCE [LARGE SCALE GENOMIC DNA]</scope>
    <source>
        <strain evidence="4 5">LX-B</strain>
    </source>
</reference>
<dbReference type="GO" id="GO:0005737">
    <property type="term" value="C:cytoplasm"/>
    <property type="evidence" value="ECO:0007669"/>
    <property type="project" value="TreeGrafter"/>
</dbReference>
<evidence type="ECO:0000313" key="4">
    <source>
        <dbReference type="EMBL" id="TCL76543.1"/>
    </source>
</evidence>
<evidence type="ECO:0000256" key="2">
    <source>
        <dbReference type="ARBA" id="ARBA00022801"/>
    </source>
</evidence>
<protein>
    <submittedName>
        <fullName evidence="4">Arylsulfatase A-like enzyme</fullName>
    </submittedName>
</protein>
<dbReference type="SUPFAM" id="SSF53649">
    <property type="entry name" value="Alkaline phosphatase-like"/>
    <property type="match status" value="1"/>
</dbReference>
<dbReference type="GO" id="GO:0008484">
    <property type="term" value="F:sulfuric ester hydrolase activity"/>
    <property type="evidence" value="ECO:0007669"/>
    <property type="project" value="TreeGrafter"/>
</dbReference>
<sequence length="510" mass="58972">MKAIVFMLDSVNRRFLPAYGNDWVKTPNLNRLAGRCAVFDNHWVGSAPCMPARRDMFTGRLNFLDRNWGPIEPFDYTLPQALRQHGIFTHMVTDHYHYLRTGGENYCQLFDTWECMRGQENDPWVSRVNKEKAAPHYGKDSPQYRVNRTRFPQEGDFPSPLTLQGAVEWLQNNREADNYLLWVEVFDPHEPFDLPAEYLEAYGDDYRGLPYQWPEYQEVNVPEPALEHIRKRYAALLTMTDHWLGKVLDVIDEHRLWDDALIAFTSDHGYMLGEHGFMAKNYMPAYNEVFHIPFMLHLPGDPYRGRRIGALTQNIDLFPTLLDYFGIGSDGCPNKLHGRSLLPLLAGEVERIREYAIYGYFGKDVNLTDGHYTYFRAAARDTNDPLHLYTAMPTTLNQFYNRDSLTDVSAIAIGRWLSWTAYPVYKIPGNAVRMRDQSQAFNQRSPYLDRNRLFDIVSDYAQERPLALPELEKKLCRALIATLQEHDAPAEQLERLGLSALAAEDAAENA</sequence>
<dbReference type="CDD" id="cd16148">
    <property type="entry name" value="sulfatase_like"/>
    <property type="match status" value="1"/>
</dbReference>